<accession>A0A396GY23</accession>
<dbReference type="AlphaFoldDB" id="A0A396GY23"/>
<proteinExistence type="predicted"/>
<evidence type="ECO:0000313" key="1">
    <source>
        <dbReference type="EMBL" id="RHN46036.1"/>
    </source>
</evidence>
<dbReference type="Proteomes" id="UP000265566">
    <property type="component" value="Chromosome 3"/>
</dbReference>
<gene>
    <name evidence="2" type="ORF">MtrunA17_Chr3g0107121</name>
    <name evidence="1" type="ORF">MtrunA17_Chr7g0237911</name>
</gene>
<dbReference type="Gramene" id="rna40476">
    <property type="protein sequence ID" value="RHN46036.1"/>
    <property type="gene ID" value="gene40476"/>
</dbReference>
<dbReference type="EMBL" id="PSQE01000003">
    <property type="protein sequence ID" value="RHN67843.1"/>
    <property type="molecule type" value="Genomic_DNA"/>
</dbReference>
<dbReference type="EMBL" id="PSQE01000007">
    <property type="protein sequence ID" value="RHN46036.1"/>
    <property type="molecule type" value="Genomic_DNA"/>
</dbReference>
<protein>
    <submittedName>
        <fullName evidence="1">Uncharacterized protein</fullName>
    </submittedName>
</protein>
<sequence length="52" mass="6377">MYLGNVVIWTMDTMTHRHAHTHLRCMHRIAWLNKRLGFKHLEKIHLFPKKNN</sequence>
<comment type="caution">
    <text evidence="1">The sequence shown here is derived from an EMBL/GenBank/DDBJ whole genome shotgun (WGS) entry which is preliminary data.</text>
</comment>
<dbReference type="Gramene" id="rna16083">
    <property type="protein sequence ID" value="RHN67843.1"/>
    <property type="gene ID" value="gene16083"/>
</dbReference>
<reference evidence="1" key="1">
    <citation type="journal article" date="2018" name="Nat. Plants">
        <title>Whole-genome landscape of Medicago truncatula symbiotic genes.</title>
        <authorList>
            <person name="Pecrix Y."/>
            <person name="Gamas P."/>
            <person name="Carrere S."/>
        </authorList>
    </citation>
    <scope>NUCLEOTIDE SEQUENCE</scope>
    <source>
        <tissue evidence="1">Leaves</tissue>
    </source>
</reference>
<dbReference type="Proteomes" id="UP000265566">
    <property type="component" value="Chromosome 7"/>
</dbReference>
<evidence type="ECO:0000313" key="2">
    <source>
        <dbReference type="EMBL" id="RHN67843.1"/>
    </source>
</evidence>
<name>A0A396GY23_MEDTR</name>
<organism evidence="1">
    <name type="scientific">Medicago truncatula</name>
    <name type="common">Barrel medic</name>
    <name type="synonym">Medicago tribuloides</name>
    <dbReference type="NCBI Taxonomy" id="3880"/>
    <lineage>
        <taxon>Eukaryota</taxon>
        <taxon>Viridiplantae</taxon>
        <taxon>Streptophyta</taxon>
        <taxon>Embryophyta</taxon>
        <taxon>Tracheophyta</taxon>
        <taxon>Spermatophyta</taxon>
        <taxon>Magnoliopsida</taxon>
        <taxon>eudicotyledons</taxon>
        <taxon>Gunneridae</taxon>
        <taxon>Pentapetalae</taxon>
        <taxon>rosids</taxon>
        <taxon>fabids</taxon>
        <taxon>Fabales</taxon>
        <taxon>Fabaceae</taxon>
        <taxon>Papilionoideae</taxon>
        <taxon>50 kb inversion clade</taxon>
        <taxon>NPAAA clade</taxon>
        <taxon>Hologalegina</taxon>
        <taxon>IRL clade</taxon>
        <taxon>Trifolieae</taxon>
        <taxon>Medicago</taxon>
    </lineage>
</organism>